<protein>
    <submittedName>
        <fullName evidence="2">Uncharacterized protein</fullName>
    </submittedName>
</protein>
<evidence type="ECO:0000256" key="1">
    <source>
        <dbReference type="SAM" id="MobiDB-lite"/>
    </source>
</evidence>
<sequence>MASGLAYGVVGVEGHPVCCRHASSFHSSPTAASKEAGSCPPGSQVKQGSRSLRRSNVGHNALHARFGLCCIEPTKLASFTHAERLTQAPRPMAPESQEPLSLARLMPTAMLASTTSACGTCLSVRKEHCASVQVPHDATDIAILDTWQGTIAVSLLQSRGRSSVVIPRVLFLAWLQPVFMKDPRHPELPTEQITAVERAQKWELERHFPSLPRDETVSQSIEFKPGTSQLCSLSTSPVGDEPGWELVA</sequence>
<organism evidence="2 3">
    <name type="scientific">Microdochium trichocladiopsis</name>
    <dbReference type="NCBI Taxonomy" id="1682393"/>
    <lineage>
        <taxon>Eukaryota</taxon>
        <taxon>Fungi</taxon>
        <taxon>Dikarya</taxon>
        <taxon>Ascomycota</taxon>
        <taxon>Pezizomycotina</taxon>
        <taxon>Sordariomycetes</taxon>
        <taxon>Xylariomycetidae</taxon>
        <taxon>Xylariales</taxon>
        <taxon>Microdochiaceae</taxon>
        <taxon>Microdochium</taxon>
    </lineage>
</organism>
<evidence type="ECO:0000313" key="2">
    <source>
        <dbReference type="EMBL" id="KAH7030567.1"/>
    </source>
</evidence>
<keyword evidence="3" id="KW-1185">Reference proteome</keyword>
<evidence type="ECO:0000313" key="3">
    <source>
        <dbReference type="Proteomes" id="UP000756346"/>
    </source>
</evidence>
<dbReference type="AlphaFoldDB" id="A0A9P8Y5X5"/>
<proteinExistence type="predicted"/>
<dbReference type="GeneID" id="70186268"/>
<gene>
    <name evidence="2" type="ORF">B0I36DRAFT_348781</name>
</gene>
<accession>A0A9P8Y5X5</accession>
<comment type="caution">
    <text evidence="2">The sequence shown here is derived from an EMBL/GenBank/DDBJ whole genome shotgun (WGS) entry which is preliminary data.</text>
</comment>
<name>A0A9P8Y5X5_9PEZI</name>
<feature type="region of interest" description="Disordered" evidence="1">
    <location>
        <begin position="30"/>
        <end position="53"/>
    </location>
</feature>
<reference evidence="2" key="1">
    <citation type="journal article" date="2021" name="Nat. Commun.">
        <title>Genetic determinants of endophytism in the Arabidopsis root mycobiome.</title>
        <authorList>
            <person name="Mesny F."/>
            <person name="Miyauchi S."/>
            <person name="Thiergart T."/>
            <person name="Pickel B."/>
            <person name="Atanasova L."/>
            <person name="Karlsson M."/>
            <person name="Huettel B."/>
            <person name="Barry K.W."/>
            <person name="Haridas S."/>
            <person name="Chen C."/>
            <person name="Bauer D."/>
            <person name="Andreopoulos W."/>
            <person name="Pangilinan J."/>
            <person name="LaButti K."/>
            <person name="Riley R."/>
            <person name="Lipzen A."/>
            <person name="Clum A."/>
            <person name="Drula E."/>
            <person name="Henrissat B."/>
            <person name="Kohler A."/>
            <person name="Grigoriev I.V."/>
            <person name="Martin F.M."/>
            <person name="Hacquard S."/>
        </authorList>
    </citation>
    <scope>NUCLEOTIDE SEQUENCE</scope>
    <source>
        <strain evidence="2">MPI-CAGE-CH-0230</strain>
    </source>
</reference>
<dbReference type="EMBL" id="JAGTJQ010000005">
    <property type="protein sequence ID" value="KAH7030567.1"/>
    <property type="molecule type" value="Genomic_DNA"/>
</dbReference>
<dbReference type="Proteomes" id="UP000756346">
    <property type="component" value="Unassembled WGS sequence"/>
</dbReference>
<dbReference type="RefSeq" id="XP_046012247.1">
    <property type="nucleotide sequence ID" value="XM_046156722.1"/>
</dbReference>